<evidence type="ECO:0000256" key="1">
    <source>
        <dbReference type="ARBA" id="ARBA00022723"/>
    </source>
</evidence>
<feature type="compositionally biased region" description="Pro residues" evidence="6">
    <location>
        <begin position="583"/>
        <end position="594"/>
    </location>
</feature>
<feature type="compositionally biased region" description="Acidic residues" evidence="6">
    <location>
        <begin position="480"/>
        <end position="497"/>
    </location>
</feature>
<feature type="region of interest" description="Disordered" evidence="6">
    <location>
        <begin position="423"/>
        <end position="444"/>
    </location>
</feature>
<name>A0A9D3T6C1_MEGAT</name>
<dbReference type="GO" id="GO:0005634">
    <property type="term" value="C:nucleus"/>
    <property type="evidence" value="ECO:0007669"/>
    <property type="project" value="TreeGrafter"/>
</dbReference>
<feature type="region of interest" description="Disordered" evidence="6">
    <location>
        <begin position="259"/>
        <end position="309"/>
    </location>
</feature>
<comment type="caution">
    <text evidence="8">The sequence shown here is derived from an EMBL/GenBank/DDBJ whole genome shotgun (WGS) entry which is preliminary data.</text>
</comment>
<feature type="region of interest" description="Disordered" evidence="6">
    <location>
        <begin position="480"/>
        <end position="525"/>
    </location>
</feature>
<feature type="domain" description="C2H2-type" evidence="7">
    <location>
        <begin position="791"/>
        <end position="818"/>
    </location>
</feature>
<dbReference type="AlphaFoldDB" id="A0A9D3T6C1"/>
<gene>
    <name evidence="8" type="ORF">MATL_G00144880</name>
</gene>
<dbReference type="InterPro" id="IPR050688">
    <property type="entry name" value="Zinc_finger/UBP_domain"/>
</dbReference>
<dbReference type="PANTHER" id="PTHR24403:SF74">
    <property type="entry name" value="ZINC FINGER PROTEIN 507"/>
    <property type="match status" value="1"/>
</dbReference>
<keyword evidence="9" id="KW-1185">Reference proteome</keyword>
<keyword evidence="1" id="KW-0479">Metal-binding</keyword>
<feature type="domain" description="C2H2-type" evidence="7">
    <location>
        <begin position="819"/>
        <end position="846"/>
    </location>
</feature>
<feature type="compositionally biased region" description="Basic and acidic residues" evidence="6">
    <location>
        <begin position="175"/>
        <end position="187"/>
    </location>
</feature>
<feature type="region of interest" description="Disordered" evidence="6">
    <location>
        <begin position="645"/>
        <end position="665"/>
    </location>
</feature>
<evidence type="ECO:0000256" key="4">
    <source>
        <dbReference type="ARBA" id="ARBA00022833"/>
    </source>
</evidence>
<feature type="region of interest" description="Disordered" evidence="6">
    <location>
        <begin position="553"/>
        <end position="611"/>
    </location>
</feature>
<feature type="domain" description="C2H2-type" evidence="7">
    <location>
        <begin position="854"/>
        <end position="881"/>
    </location>
</feature>
<dbReference type="Proteomes" id="UP001046870">
    <property type="component" value="Chromosome 11"/>
</dbReference>
<feature type="compositionally biased region" description="Low complexity" evidence="6">
    <location>
        <begin position="599"/>
        <end position="611"/>
    </location>
</feature>
<evidence type="ECO:0000256" key="6">
    <source>
        <dbReference type="SAM" id="MobiDB-lite"/>
    </source>
</evidence>
<evidence type="ECO:0000256" key="5">
    <source>
        <dbReference type="PROSITE-ProRule" id="PRU00042"/>
    </source>
</evidence>
<keyword evidence="3 5" id="KW-0863">Zinc-finger</keyword>
<evidence type="ECO:0000259" key="7">
    <source>
        <dbReference type="PROSITE" id="PS50157"/>
    </source>
</evidence>
<keyword evidence="4" id="KW-0862">Zinc</keyword>
<dbReference type="PROSITE" id="PS00028">
    <property type="entry name" value="ZINC_FINGER_C2H2_1"/>
    <property type="match status" value="3"/>
</dbReference>
<dbReference type="OrthoDB" id="10066771at2759"/>
<feature type="region of interest" description="Disordered" evidence="6">
    <location>
        <begin position="166"/>
        <end position="189"/>
    </location>
</feature>
<feature type="compositionally biased region" description="Acidic residues" evidence="6">
    <location>
        <begin position="507"/>
        <end position="518"/>
    </location>
</feature>
<evidence type="ECO:0000313" key="8">
    <source>
        <dbReference type="EMBL" id="KAG7468608.1"/>
    </source>
</evidence>
<feature type="domain" description="C2H2-type" evidence="7">
    <location>
        <begin position="674"/>
        <end position="701"/>
    </location>
</feature>
<reference evidence="8" key="1">
    <citation type="submission" date="2021-01" db="EMBL/GenBank/DDBJ databases">
        <authorList>
            <person name="Zahm M."/>
            <person name="Roques C."/>
            <person name="Cabau C."/>
            <person name="Klopp C."/>
            <person name="Donnadieu C."/>
            <person name="Jouanno E."/>
            <person name="Lampietro C."/>
            <person name="Louis A."/>
            <person name="Herpin A."/>
            <person name="Echchiki A."/>
            <person name="Berthelot C."/>
            <person name="Parey E."/>
            <person name="Roest-Crollius H."/>
            <person name="Braasch I."/>
            <person name="Postlethwait J."/>
            <person name="Bobe J."/>
            <person name="Montfort J."/>
            <person name="Bouchez O."/>
            <person name="Begum T."/>
            <person name="Mejri S."/>
            <person name="Adams A."/>
            <person name="Chen W.-J."/>
            <person name="Guiguen Y."/>
        </authorList>
    </citation>
    <scope>NUCLEOTIDE SEQUENCE</scope>
    <source>
        <strain evidence="8">YG-15Mar2019-1</strain>
        <tissue evidence="8">Brain</tissue>
    </source>
</reference>
<feature type="domain" description="C2H2-type" evidence="7">
    <location>
        <begin position="730"/>
        <end position="753"/>
    </location>
</feature>
<dbReference type="InterPro" id="IPR036236">
    <property type="entry name" value="Znf_C2H2_sf"/>
</dbReference>
<dbReference type="GO" id="GO:0010468">
    <property type="term" value="P:regulation of gene expression"/>
    <property type="evidence" value="ECO:0007669"/>
    <property type="project" value="TreeGrafter"/>
</dbReference>
<dbReference type="SMART" id="SM00355">
    <property type="entry name" value="ZnF_C2H2"/>
    <property type="match status" value="10"/>
</dbReference>
<dbReference type="PROSITE" id="PS50157">
    <property type="entry name" value="ZINC_FINGER_C2H2_2"/>
    <property type="match status" value="6"/>
</dbReference>
<organism evidence="8 9">
    <name type="scientific">Megalops atlanticus</name>
    <name type="common">Tarpon</name>
    <name type="synonym">Clupea gigantea</name>
    <dbReference type="NCBI Taxonomy" id="7932"/>
    <lineage>
        <taxon>Eukaryota</taxon>
        <taxon>Metazoa</taxon>
        <taxon>Chordata</taxon>
        <taxon>Craniata</taxon>
        <taxon>Vertebrata</taxon>
        <taxon>Euteleostomi</taxon>
        <taxon>Actinopterygii</taxon>
        <taxon>Neopterygii</taxon>
        <taxon>Teleostei</taxon>
        <taxon>Elopiformes</taxon>
        <taxon>Megalopidae</taxon>
        <taxon>Megalops</taxon>
    </lineage>
</organism>
<evidence type="ECO:0000256" key="2">
    <source>
        <dbReference type="ARBA" id="ARBA00022737"/>
    </source>
</evidence>
<dbReference type="GO" id="GO:0008270">
    <property type="term" value="F:zinc ion binding"/>
    <property type="evidence" value="ECO:0007669"/>
    <property type="project" value="UniProtKB-KW"/>
</dbReference>
<accession>A0A9D3T6C1</accession>
<dbReference type="InterPro" id="IPR013087">
    <property type="entry name" value="Znf_C2H2_type"/>
</dbReference>
<dbReference type="PANTHER" id="PTHR24403">
    <property type="entry name" value="ZINC FINGER PROTEIN"/>
    <property type="match status" value="1"/>
</dbReference>
<feature type="domain" description="C2H2-type" evidence="7">
    <location>
        <begin position="972"/>
        <end position="999"/>
    </location>
</feature>
<feature type="region of interest" description="Disordered" evidence="6">
    <location>
        <begin position="899"/>
        <end position="956"/>
    </location>
</feature>
<dbReference type="Gene3D" id="3.30.160.60">
    <property type="entry name" value="Classic Zinc Finger"/>
    <property type="match status" value="4"/>
</dbReference>
<dbReference type="EMBL" id="JAFDVH010000011">
    <property type="protein sequence ID" value="KAG7468608.1"/>
    <property type="molecule type" value="Genomic_DNA"/>
</dbReference>
<dbReference type="SUPFAM" id="SSF57667">
    <property type="entry name" value="beta-beta-alpha zinc fingers"/>
    <property type="match status" value="2"/>
</dbReference>
<evidence type="ECO:0000313" key="9">
    <source>
        <dbReference type="Proteomes" id="UP001046870"/>
    </source>
</evidence>
<sequence length="1013" mass="109753">MITVNSGSRDRRSILAILFSVCERGNTKATSTAKKGKKKLTLSCAEARVRGELLLDLSVFPPPAMENSSGGAVLVPHTRGQQDAVCASECMVAVGATPQDSDGEQKARKQAADSLFQVIEKLSKIVEKQPRRCSLLGRKRPRLPCPSVAVRGAQDQSAETILKKARGVEGTEAEDGSRKEGPEEIHLSEGASEGTVTFYQCGLCRFASPMLPSLKEHLLQHHQQQQSDVVLMCAECNFTSRQQEELEAHIRLHLDSGDAVRGSASEPPGDVGSEPECSGVGAEGVQVNTESGAARVTSDSAEGEPPKKKWYSQEQSGTYRCLICSYVCGQQRMLKTHAWKHAGLVDCTYPIFEDESETPSQRGPTAPPSPPGETLVVLTAVGGDQEATLELSPEEKPAVEEDEVGSVPTVTVSEEPVVEVQVRMETEAEQEREQDPPDGSDSLLSSAQKIISSGPNAAGHLNVIVERLPEASKPFLLPLEEEEEESEGPLEVQGEEVEVARGSSGGAEEDAPAEEPEVGEGIPPARKRTHSECLRLHSLAAEVLVAMPMRAPEPAKADAPGAVDTGAPTPAAGQHPVKTATPCPAPQTDPPPAEKQPRAAAVPGEAAGEGPAKTGISVSLLAVIERLRERGDQDASDEDILRELWEGGRGPAGGEARLPEGSLVEVDPGSERPYRCRLCRYASANKGYVKQHLRAHRPKRPYQCPICEHVAADSKALEKHMIHHCKSRTHLCKLCDQAFCYKSQLRNHEKDQHELGDASVTTTPLNETTVTAPETQGKIAVQEPSRVQKVYRCDVCDYSSSTYVGVRNHRRIHNSDKPYRCCSCDFATTNMNSLRGHLRKHPQELQGMQLLEQYRCSLCGYVCSHPPSLKSHMWKHAGDQNYNYEQVNRAIDEAISQSSRAQAVHQKPSLEQASPVEEGVEKATPRADPPAGGAGVLTESPPGSAQMGRPPAAPRQVSAPSWLGTEYCVLLFCCCICGFESTTKEQLMQHMKDHEGEIISIILSREQGEQRPL</sequence>
<protein>
    <recommendedName>
        <fullName evidence="7">C2H2-type domain-containing protein</fullName>
    </recommendedName>
</protein>
<feature type="compositionally biased region" description="Basic and acidic residues" evidence="6">
    <location>
        <begin position="423"/>
        <end position="435"/>
    </location>
</feature>
<keyword evidence="2" id="KW-0677">Repeat</keyword>
<proteinExistence type="predicted"/>
<evidence type="ECO:0000256" key="3">
    <source>
        <dbReference type="ARBA" id="ARBA00022771"/>
    </source>
</evidence>